<feature type="region of interest" description="Disordered" evidence="1">
    <location>
        <begin position="809"/>
        <end position="830"/>
    </location>
</feature>
<reference evidence="4" key="1">
    <citation type="journal article" date="2019" name="Int. J. Syst. Evol. Microbiol.">
        <title>The Global Catalogue of Microorganisms (GCM) 10K type strain sequencing project: providing services to taxonomists for standard genome sequencing and annotation.</title>
        <authorList>
            <consortium name="The Broad Institute Genomics Platform"/>
            <consortium name="The Broad Institute Genome Sequencing Center for Infectious Disease"/>
            <person name="Wu L."/>
            <person name="Ma J."/>
        </authorList>
    </citation>
    <scope>NUCLEOTIDE SEQUENCE [LARGE SCALE GENOMIC DNA]</scope>
    <source>
        <strain evidence="4">CCUG 54520</strain>
    </source>
</reference>
<feature type="transmembrane region" description="Helical" evidence="2">
    <location>
        <begin position="119"/>
        <end position="146"/>
    </location>
</feature>
<evidence type="ECO:0000313" key="4">
    <source>
        <dbReference type="Proteomes" id="UP001595914"/>
    </source>
</evidence>
<protein>
    <recommendedName>
        <fullName evidence="5">Integral membrane protein</fullName>
    </recommendedName>
</protein>
<dbReference type="InterPro" id="IPR029058">
    <property type="entry name" value="AB_hydrolase_fold"/>
</dbReference>
<dbReference type="RefSeq" id="WP_378414280.1">
    <property type="nucleotide sequence ID" value="NZ_JBHSFO010000002.1"/>
</dbReference>
<feature type="transmembrane region" description="Helical" evidence="2">
    <location>
        <begin position="360"/>
        <end position="378"/>
    </location>
</feature>
<keyword evidence="2" id="KW-1133">Transmembrane helix</keyword>
<name>A0ABV9FL57_9NOCA</name>
<accession>A0ABV9FL57</accession>
<sequence length="830" mass="86639">MSNTPPHAMLDVRADQVHEVAGDRLAGFWMVNADVADALTPDRPAYTPPQIRREAYSWGGLDRTTIGGGTPFGQKLVAAVVRAAWCLVLPYGLTNLAYWARDLGASAARVRRTATVVRLFGLGLTLLFVTTVVTVASDLVALQYLAGDTDALPSQLAPLARLTPQRRLAVSMLVPVAALAVLWLVSWTSRVRYDVDTPAQSERTAKDTPILRREGFWNNRAHATETALIHVGAGLATVAAMTTLFAPPRGQAFGWVLTATGIASAGAVLVAAGRLAATSSRGSDVPVARPEDTVTGGTRATVWGCVALFLAQLLLLFFGPGSGCPSPAARLDGLIAVPTVLVLLLLALALAGLSIRRVSPWWSVGLPALLAGAALLYLGGRAPLAVAVGAAVLVALLVLALPGNDFQAWRGRGVGVFLLLALGGAMLLSNLVVVGVGDWLNRSGSAAGLFSNQVGATAAGDPTGLRAPAIFAWFGVGLVLAAGAALLALPVVMYFAGRWSGVLRKTAAPGRPVDPDIVLADPSTLRARRLANAAHRAEPAVGGLAVLALVALLPCVILPLRPWAADGATPAPLLTLTAWGATFAAALAVLLAGGLVLQPGTGRPLGIVWDLLCVVPRAAHPFGPPSYSERAVPELVMRCHAWLGADDSRRVVLSAHSMGSVLAAAAILDPRSRLLVERGALLSYGSQLRAYFGRIFPELFGAEVVANAPATSARPFAADEFRGDTADATGTPDEGTLMRLLSNPTGDCRWVNLWRPTDYLGFPAYSRHENPVDLRADEIDRSGYLPTVGSHSGYPRTAQYRTALDALRRRIGPGGPSPGAGTDRAGSGET</sequence>
<evidence type="ECO:0000256" key="2">
    <source>
        <dbReference type="SAM" id="Phobius"/>
    </source>
</evidence>
<evidence type="ECO:0000256" key="1">
    <source>
        <dbReference type="SAM" id="MobiDB-lite"/>
    </source>
</evidence>
<feature type="transmembrane region" description="Helical" evidence="2">
    <location>
        <begin position="166"/>
        <end position="185"/>
    </location>
</feature>
<keyword evidence="4" id="KW-1185">Reference proteome</keyword>
<organism evidence="3 4">
    <name type="scientific">Rhodococcus kronopolitis</name>
    <dbReference type="NCBI Taxonomy" id="1460226"/>
    <lineage>
        <taxon>Bacteria</taxon>
        <taxon>Bacillati</taxon>
        <taxon>Actinomycetota</taxon>
        <taxon>Actinomycetes</taxon>
        <taxon>Mycobacteriales</taxon>
        <taxon>Nocardiaceae</taxon>
        <taxon>Rhodococcus</taxon>
    </lineage>
</organism>
<feature type="transmembrane region" description="Helical" evidence="2">
    <location>
        <begin position="544"/>
        <end position="564"/>
    </location>
</feature>
<comment type="caution">
    <text evidence="3">The sequence shown here is derived from an EMBL/GenBank/DDBJ whole genome shotgun (WGS) entry which is preliminary data.</text>
</comment>
<dbReference type="EMBL" id="JBHSFO010000002">
    <property type="protein sequence ID" value="MFC4602790.1"/>
    <property type="molecule type" value="Genomic_DNA"/>
</dbReference>
<feature type="transmembrane region" description="Helical" evidence="2">
    <location>
        <begin position="333"/>
        <end position="353"/>
    </location>
</feature>
<dbReference type="Proteomes" id="UP001595914">
    <property type="component" value="Unassembled WGS sequence"/>
</dbReference>
<feature type="transmembrane region" description="Helical" evidence="2">
    <location>
        <begin position="300"/>
        <end position="321"/>
    </location>
</feature>
<keyword evidence="2" id="KW-0472">Membrane</keyword>
<gene>
    <name evidence="3" type="ORF">ACFO6S_03720</name>
</gene>
<dbReference type="SUPFAM" id="SSF53474">
    <property type="entry name" value="alpha/beta-Hydrolases"/>
    <property type="match status" value="1"/>
</dbReference>
<feature type="transmembrane region" description="Helical" evidence="2">
    <location>
        <begin position="227"/>
        <end position="246"/>
    </location>
</feature>
<evidence type="ECO:0008006" key="5">
    <source>
        <dbReference type="Google" id="ProtNLM"/>
    </source>
</evidence>
<evidence type="ECO:0000313" key="3">
    <source>
        <dbReference type="EMBL" id="MFC4602790.1"/>
    </source>
</evidence>
<feature type="transmembrane region" description="Helical" evidence="2">
    <location>
        <begin position="576"/>
        <end position="597"/>
    </location>
</feature>
<feature type="transmembrane region" description="Helical" evidence="2">
    <location>
        <begin position="76"/>
        <end position="98"/>
    </location>
</feature>
<feature type="transmembrane region" description="Helical" evidence="2">
    <location>
        <begin position="252"/>
        <end position="272"/>
    </location>
</feature>
<keyword evidence="2" id="KW-0812">Transmembrane</keyword>
<feature type="transmembrane region" description="Helical" evidence="2">
    <location>
        <begin position="470"/>
        <end position="496"/>
    </location>
</feature>
<proteinExistence type="predicted"/>
<feature type="transmembrane region" description="Helical" evidence="2">
    <location>
        <begin position="384"/>
        <end position="402"/>
    </location>
</feature>
<feature type="transmembrane region" description="Helical" evidence="2">
    <location>
        <begin position="414"/>
        <end position="436"/>
    </location>
</feature>